<protein>
    <submittedName>
        <fullName evidence="3">VIR protein</fullName>
    </submittedName>
</protein>
<feature type="compositionally biased region" description="Polar residues" evidence="1">
    <location>
        <begin position="291"/>
        <end position="302"/>
    </location>
</feature>
<sequence>MASISIEAIREDSNPLKEKCFNNLSTTQTELDNKNEILKKIEHNKFDQACKELHTYLDAKSIDLEECFENNYSETYPNFLYFVAFSLKDNDNSIKRLQKWMFKEDKEITIEYAPVESCKDKKGVYKIKITHSGKVGQEQPVYVKEFCELDPKSDQQSEGQTKESGHKPEGSGELTTNLPPDSAHPNNVPPTGQESPEDKSDVSSGSNKENTVSSPATASDKSASSHINNNSDNSLQNNATTGSDLSEGNSLPANPSENCIATPSSDTSTCQRTDAVPETSDHVSAEGGRGQTFTDTTASGSDTILPPVLPTPHAQLSSSSGELSQDSKLASAGHPPSTESSLTVKKQSLDTERTDAAELPANSNGHHSPLETSPVALSSSPVHKNNEEENDITLGIPGLDPEESLYKTLIFYALILAGFIMLCIILMKFTPLGGLFCKKKKKNARNAEVGFIEMLLKSSNPIHQSILLPFSATESMQHDNPHAQWGKK</sequence>
<feature type="compositionally biased region" description="Basic and acidic residues" evidence="1">
    <location>
        <begin position="347"/>
        <end position="356"/>
    </location>
</feature>
<dbReference type="VEuPathDB" id="PlasmoDB:PVW1_030030700"/>
<proteinExistence type="predicted"/>
<accession>A0A565A4H9</accession>
<dbReference type="Proteomes" id="UP000220605">
    <property type="component" value="Unassembled WGS sequence"/>
</dbReference>
<keyword evidence="2" id="KW-0472">Membrane</keyword>
<keyword evidence="2" id="KW-1133">Transmembrane helix</keyword>
<keyword evidence="2" id="KW-0812">Transmembrane</keyword>
<feature type="compositionally biased region" description="Basic and acidic residues" evidence="1">
    <location>
        <begin position="150"/>
        <end position="170"/>
    </location>
</feature>
<evidence type="ECO:0000313" key="3">
    <source>
        <dbReference type="EMBL" id="VUZ99724.1"/>
    </source>
</evidence>
<evidence type="ECO:0000256" key="1">
    <source>
        <dbReference type="SAM" id="MobiDB-lite"/>
    </source>
</evidence>
<evidence type="ECO:0000256" key="2">
    <source>
        <dbReference type="SAM" id="Phobius"/>
    </source>
</evidence>
<dbReference type="AlphaFoldDB" id="A0A565A4H9"/>
<dbReference type="VEuPathDB" id="PlasmoDB:PVPAM_030027900"/>
<feature type="transmembrane region" description="Helical" evidence="2">
    <location>
        <begin position="409"/>
        <end position="436"/>
    </location>
</feature>
<feature type="compositionally biased region" description="Polar residues" evidence="1">
    <location>
        <begin position="202"/>
        <end position="227"/>
    </location>
</feature>
<gene>
    <name evidence="3" type="ORF">PVP01_0004380</name>
</gene>
<feature type="compositionally biased region" description="Low complexity" evidence="1">
    <location>
        <begin position="228"/>
        <end position="238"/>
    </location>
</feature>
<feature type="compositionally biased region" description="Polar residues" evidence="1">
    <location>
        <begin position="337"/>
        <end position="346"/>
    </location>
</feature>
<organism evidence="3">
    <name type="scientific">Plasmodium vivax</name>
    <name type="common">malaria parasite P. vivax</name>
    <dbReference type="NCBI Taxonomy" id="5855"/>
    <lineage>
        <taxon>Eukaryota</taxon>
        <taxon>Sar</taxon>
        <taxon>Alveolata</taxon>
        <taxon>Apicomplexa</taxon>
        <taxon>Aconoidasida</taxon>
        <taxon>Haemosporida</taxon>
        <taxon>Plasmodiidae</taxon>
        <taxon>Plasmodium</taxon>
        <taxon>Plasmodium (Plasmodium)</taxon>
    </lineage>
</organism>
<feature type="region of interest" description="Disordered" evidence="1">
    <location>
        <begin position="150"/>
        <end position="385"/>
    </location>
</feature>
<name>A0A565A4H9_PLAVI</name>
<reference evidence="3" key="1">
    <citation type="submission" date="2016-07" db="EMBL/GenBank/DDBJ databases">
        <authorList>
            <consortium name="Pathogen Informatics"/>
        </authorList>
    </citation>
    <scope>NUCLEOTIDE SEQUENCE</scope>
</reference>
<dbReference type="EMBL" id="FLZR02000011">
    <property type="protein sequence ID" value="VUZ99724.1"/>
    <property type="molecule type" value="Genomic_DNA"/>
</dbReference>
<feature type="compositionally biased region" description="Low complexity" evidence="1">
    <location>
        <begin position="316"/>
        <end position="329"/>
    </location>
</feature>
<feature type="compositionally biased region" description="Polar residues" evidence="1">
    <location>
        <begin position="239"/>
        <end position="272"/>
    </location>
</feature>
<dbReference type="VEuPathDB" id="PlasmoDB:PVP01_0004380"/>